<protein>
    <submittedName>
        <fullName evidence="2">Helix-turn-helix transcriptional regulator</fullName>
    </submittedName>
</protein>
<sequence length="260" mass="30929">MFHYYLSEYRKKHNLTQQEFVDILSSEFENLSKLDAVTLSRWENQKTLPPLKKQFQIFKYIDSLNVFINESPAQEIDHDSKMLTYISKKFENSITIISEITNSSESGYTVLKDDKNIDIDHFFKNYFYDKNIDEKVFKNNIKTISWIKNGQTHACLIYTDEIDEDNHDYDDSVVFTGIFAKTKESFDALFSFLYNHISLINTKNIVIYSFDENGYKLLKNLKGKQIKSVRLSKNIIKYIFKFDRIDFLSHKDLFNYYKSL</sequence>
<comment type="caution">
    <text evidence="2">The sequence shown here is derived from an EMBL/GenBank/DDBJ whole genome shotgun (WGS) entry which is preliminary data.</text>
</comment>
<dbReference type="GO" id="GO:0003677">
    <property type="term" value="F:DNA binding"/>
    <property type="evidence" value="ECO:0007669"/>
    <property type="project" value="InterPro"/>
</dbReference>
<reference evidence="2 3" key="1">
    <citation type="submission" date="2020-06" db="EMBL/GenBank/DDBJ databases">
        <title>Photobacterium damselae subsp. damselae comparative genomics.</title>
        <authorList>
            <person name="Osorio C.R."/>
        </authorList>
    </citation>
    <scope>NUCLEOTIDE SEQUENCE [LARGE SCALE GENOMIC DNA]</scope>
    <source>
        <strain evidence="2 3">TW250/03</strain>
    </source>
</reference>
<dbReference type="Proteomes" id="UP000533429">
    <property type="component" value="Unassembled WGS sequence"/>
</dbReference>
<evidence type="ECO:0000313" key="3">
    <source>
        <dbReference type="Proteomes" id="UP000533429"/>
    </source>
</evidence>
<dbReference type="AlphaFoldDB" id="A0A850QXL2"/>
<dbReference type="EMBL" id="JABXOR010001582">
    <property type="protein sequence ID" value="NVP03356.1"/>
    <property type="molecule type" value="Genomic_DNA"/>
</dbReference>
<dbReference type="InterPro" id="IPR010982">
    <property type="entry name" value="Lambda_DNA-bd_dom_sf"/>
</dbReference>
<dbReference type="CDD" id="cd00093">
    <property type="entry name" value="HTH_XRE"/>
    <property type="match status" value="1"/>
</dbReference>
<proteinExistence type="predicted"/>
<name>A0A850QXL2_PHODD</name>
<evidence type="ECO:0000313" key="2">
    <source>
        <dbReference type="EMBL" id="NVP03356.1"/>
    </source>
</evidence>
<gene>
    <name evidence="2" type="ORF">HWA77_24435</name>
</gene>
<organism evidence="2 3">
    <name type="scientific">Photobacterium damselae subsp. damselae</name>
    <name type="common">Listonella damsela</name>
    <dbReference type="NCBI Taxonomy" id="85581"/>
    <lineage>
        <taxon>Bacteria</taxon>
        <taxon>Pseudomonadati</taxon>
        <taxon>Pseudomonadota</taxon>
        <taxon>Gammaproteobacteria</taxon>
        <taxon>Vibrionales</taxon>
        <taxon>Vibrionaceae</taxon>
        <taxon>Photobacterium</taxon>
    </lineage>
</organism>
<dbReference type="InterPro" id="IPR001387">
    <property type="entry name" value="Cro/C1-type_HTH"/>
</dbReference>
<dbReference type="Gene3D" id="1.10.260.40">
    <property type="entry name" value="lambda repressor-like DNA-binding domains"/>
    <property type="match status" value="1"/>
</dbReference>
<dbReference type="SUPFAM" id="SSF47413">
    <property type="entry name" value="lambda repressor-like DNA-binding domains"/>
    <property type="match status" value="1"/>
</dbReference>
<evidence type="ECO:0000259" key="1">
    <source>
        <dbReference type="PROSITE" id="PS50943"/>
    </source>
</evidence>
<accession>A0A850QXL2</accession>
<feature type="domain" description="HTH cro/C1-type" evidence="1">
    <location>
        <begin position="6"/>
        <end position="67"/>
    </location>
</feature>
<dbReference type="PROSITE" id="PS50943">
    <property type="entry name" value="HTH_CROC1"/>
    <property type="match status" value="1"/>
</dbReference>